<feature type="region of interest" description="Disordered" evidence="10">
    <location>
        <begin position="281"/>
        <end position="310"/>
    </location>
</feature>
<evidence type="ECO:0000256" key="9">
    <source>
        <dbReference type="ARBA" id="ARBA00025413"/>
    </source>
</evidence>
<keyword evidence="12" id="KW-1185">Reference proteome</keyword>
<reference evidence="11" key="1">
    <citation type="submission" date="2022-08" db="EMBL/GenBank/DDBJ databases">
        <title>A Global Phylogenomic Analysis of the Shiitake Genus Lentinula.</title>
        <authorList>
            <consortium name="DOE Joint Genome Institute"/>
            <person name="Sierra-Patev S."/>
            <person name="Min B."/>
            <person name="Naranjo-Ortiz M."/>
            <person name="Looney B."/>
            <person name="Konkel Z."/>
            <person name="Slot J.C."/>
            <person name="Sakamoto Y."/>
            <person name="Steenwyk J.L."/>
            <person name="Rokas A."/>
            <person name="Carro J."/>
            <person name="Camarero S."/>
            <person name="Ferreira P."/>
            <person name="Molpeceres G."/>
            <person name="Ruiz-Duenas F.J."/>
            <person name="Serrano A."/>
            <person name="Henrissat B."/>
            <person name="Drula E."/>
            <person name="Hughes K.W."/>
            <person name="Mata J.L."/>
            <person name="Ishikawa N.K."/>
            <person name="Vargas-Isla R."/>
            <person name="Ushijima S."/>
            <person name="Smith C.A."/>
            <person name="Ahrendt S."/>
            <person name="Andreopoulos W."/>
            <person name="He G."/>
            <person name="Labutti K."/>
            <person name="Lipzen A."/>
            <person name="Ng V."/>
            <person name="Riley R."/>
            <person name="Sandor L."/>
            <person name="Barry K."/>
            <person name="Martinez A.T."/>
            <person name="Xiao Y."/>
            <person name="Gibbons J.G."/>
            <person name="Terashima K."/>
            <person name="Grigoriev I.V."/>
            <person name="Hibbett D.S."/>
        </authorList>
    </citation>
    <scope>NUCLEOTIDE SEQUENCE</scope>
    <source>
        <strain evidence="11">JLM2183</strain>
    </source>
</reference>
<feature type="compositionally biased region" description="Low complexity" evidence="10">
    <location>
        <begin position="476"/>
        <end position="488"/>
    </location>
</feature>
<protein>
    <submittedName>
        <fullName evidence="11">Uncharacterized protein</fullName>
    </submittedName>
</protein>
<comment type="function">
    <text evidence="9">Essential for the assembly of ubiquinol-cytochrome c reductase. It has a direct effect on the correct occurrence of the Rieske protein, core 4, core 5 and apocytochrome b.</text>
</comment>
<name>A0A9W9DW69_9AGAR</name>
<evidence type="ECO:0000256" key="4">
    <source>
        <dbReference type="ARBA" id="ARBA00022792"/>
    </source>
</evidence>
<keyword evidence="5" id="KW-1133">Transmembrane helix</keyword>
<evidence type="ECO:0000313" key="12">
    <source>
        <dbReference type="Proteomes" id="UP001150266"/>
    </source>
</evidence>
<feature type="compositionally biased region" description="Polar residues" evidence="10">
    <location>
        <begin position="514"/>
        <end position="525"/>
    </location>
</feature>
<dbReference type="GO" id="GO:0005743">
    <property type="term" value="C:mitochondrial inner membrane"/>
    <property type="evidence" value="ECO:0007669"/>
    <property type="project" value="UniProtKB-SubCell"/>
</dbReference>
<dbReference type="AlphaFoldDB" id="A0A9W9DW69"/>
<comment type="subcellular location">
    <subcellularLocation>
        <location evidence="1">Mitochondrion inner membrane</location>
        <topology evidence="1">Single-pass membrane protein</topology>
    </subcellularLocation>
</comment>
<evidence type="ECO:0000256" key="10">
    <source>
        <dbReference type="SAM" id="MobiDB-lite"/>
    </source>
</evidence>
<dbReference type="InterPro" id="IPR012420">
    <property type="entry name" value="Cbp4"/>
</dbReference>
<organism evidence="11 12">
    <name type="scientific">Lentinula aciculospora</name>
    <dbReference type="NCBI Taxonomy" id="153920"/>
    <lineage>
        <taxon>Eukaryota</taxon>
        <taxon>Fungi</taxon>
        <taxon>Dikarya</taxon>
        <taxon>Basidiomycota</taxon>
        <taxon>Agaricomycotina</taxon>
        <taxon>Agaricomycetes</taxon>
        <taxon>Agaricomycetidae</taxon>
        <taxon>Agaricales</taxon>
        <taxon>Marasmiineae</taxon>
        <taxon>Omphalotaceae</taxon>
        <taxon>Lentinula</taxon>
    </lineage>
</organism>
<gene>
    <name evidence="11" type="ORF">J3R30DRAFT_3400731</name>
</gene>
<evidence type="ECO:0000256" key="6">
    <source>
        <dbReference type="ARBA" id="ARBA00023128"/>
    </source>
</evidence>
<feature type="compositionally biased region" description="Pro residues" evidence="10">
    <location>
        <begin position="449"/>
        <end position="458"/>
    </location>
</feature>
<keyword evidence="3" id="KW-0812">Transmembrane</keyword>
<keyword evidence="4" id="KW-0999">Mitochondrion inner membrane</keyword>
<evidence type="ECO:0000256" key="1">
    <source>
        <dbReference type="ARBA" id="ARBA00004434"/>
    </source>
</evidence>
<evidence type="ECO:0000256" key="3">
    <source>
        <dbReference type="ARBA" id="ARBA00022692"/>
    </source>
</evidence>
<evidence type="ECO:0000256" key="8">
    <source>
        <dbReference type="ARBA" id="ARBA00023186"/>
    </source>
</evidence>
<keyword evidence="6" id="KW-0496">Mitochondrion</keyword>
<evidence type="ECO:0000256" key="5">
    <source>
        <dbReference type="ARBA" id="ARBA00022989"/>
    </source>
</evidence>
<feature type="compositionally biased region" description="Basic residues" evidence="10">
    <location>
        <begin position="420"/>
        <end position="429"/>
    </location>
</feature>
<dbReference type="OrthoDB" id="3230530at2759"/>
<evidence type="ECO:0000313" key="11">
    <source>
        <dbReference type="EMBL" id="KAJ4488166.1"/>
    </source>
</evidence>
<comment type="similarity">
    <text evidence="2">Belongs to the CBP4 family.</text>
</comment>
<dbReference type="Pfam" id="PF07960">
    <property type="entry name" value="CBP4"/>
    <property type="match status" value="1"/>
</dbReference>
<accession>A0A9W9DW69</accession>
<dbReference type="Proteomes" id="UP001150266">
    <property type="component" value="Unassembled WGS sequence"/>
</dbReference>
<feature type="compositionally biased region" description="Low complexity" evidence="10">
    <location>
        <begin position="532"/>
        <end position="553"/>
    </location>
</feature>
<proteinExistence type="inferred from homology"/>
<evidence type="ECO:0000256" key="7">
    <source>
        <dbReference type="ARBA" id="ARBA00023136"/>
    </source>
</evidence>
<sequence length="700" mass="76297">MQLLLYSKNHNGLRYFPHTGFLGVSNVVVEGVVSTKFDADLKLLAAKQITVSVRCYEFRLGRIGGVVASKAIVDYTQVLWTKPDGNEFSDLGEIECPFKITVPPLSGGFSTVSFVEYRCVWRVEATINHAHLAGIGTRLTKHIELPLVRYDLPAFLPSPRSPGHITAVHLDRVSTKPKGIALRYAVWVPREAIGPTDLLPISIHVLPEERNISIRSATVVVERRIQFNESQSPLSASSSSAFPIPHSPSVSSSMTYSPTSQNFPVFSRSLSAMTPLPSGYTSSTSLASDTRPLLPQSQYPRDRSDSSESLVGKPIILPIAGSESSGPFSQAENGIWNKTLTVQWPSAKPSSRWGIGETIHSDLVSVRFFARVKIIVTGPHSTDSFELDEEEIFTTSVNDAERRLAMSKTRSQSTSEARSKSKSPRRTRRKLEDPSEPVPSASTSGLKPSPQPHIPPNPTSSSTKRKESIPRRPHTSAGPRDSSSSSFSPPNPSLEIAPLPSNSSATARKKRPATTPTIGGDSQMTENRHAFSPIISLSSTPSTRSGSSTSESTNCQDDQSSSAAVKEWEAELARIELKSRRSSDLLGFGFKRKRPSVFAAVGSCCGASGNKKHPMLQTFAGAAITFTGFGYLLMRATVPTEEELYNRMAPDIRKKVDAARALRLAREEEMKQQLAAQAPPTNVVDPDSLKPIWADSHLKK</sequence>
<feature type="region of interest" description="Disordered" evidence="10">
    <location>
        <begin position="404"/>
        <end position="562"/>
    </location>
</feature>
<keyword evidence="7" id="KW-0472">Membrane</keyword>
<keyword evidence="8" id="KW-0143">Chaperone</keyword>
<evidence type="ECO:0000256" key="2">
    <source>
        <dbReference type="ARBA" id="ARBA00006780"/>
    </source>
</evidence>
<comment type="caution">
    <text evidence="11">The sequence shown here is derived from an EMBL/GenBank/DDBJ whole genome shotgun (WGS) entry which is preliminary data.</text>
</comment>
<dbReference type="EMBL" id="JAOTPV010000002">
    <property type="protein sequence ID" value="KAJ4488166.1"/>
    <property type="molecule type" value="Genomic_DNA"/>
</dbReference>